<evidence type="ECO:0000313" key="3">
    <source>
        <dbReference type="WBParaSite" id="jg9979"/>
    </source>
</evidence>
<feature type="region of interest" description="Disordered" evidence="1">
    <location>
        <begin position="42"/>
        <end position="74"/>
    </location>
</feature>
<protein>
    <submittedName>
        <fullName evidence="3">Uncharacterized protein</fullName>
    </submittedName>
</protein>
<organism evidence="2 3">
    <name type="scientific">Ditylenchus dipsaci</name>
    <dbReference type="NCBI Taxonomy" id="166011"/>
    <lineage>
        <taxon>Eukaryota</taxon>
        <taxon>Metazoa</taxon>
        <taxon>Ecdysozoa</taxon>
        <taxon>Nematoda</taxon>
        <taxon>Chromadorea</taxon>
        <taxon>Rhabditida</taxon>
        <taxon>Tylenchina</taxon>
        <taxon>Tylenchomorpha</taxon>
        <taxon>Sphaerularioidea</taxon>
        <taxon>Anguinidae</taxon>
        <taxon>Anguininae</taxon>
        <taxon>Ditylenchus</taxon>
    </lineage>
</organism>
<dbReference type="Proteomes" id="UP000887574">
    <property type="component" value="Unplaced"/>
</dbReference>
<keyword evidence="2" id="KW-1185">Reference proteome</keyword>
<dbReference type="AlphaFoldDB" id="A0A915EUK4"/>
<evidence type="ECO:0000313" key="2">
    <source>
        <dbReference type="Proteomes" id="UP000887574"/>
    </source>
</evidence>
<dbReference type="WBParaSite" id="jg9979">
    <property type="protein sequence ID" value="jg9979"/>
    <property type="gene ID" value="jg9979"/>
</dbReference>
<evidence type="ECO:0000256" key="1">
    <source>
        <dbReference type="SAM" id="MobiDB-lite"/>
    </source>
</evidence>
<name>A0A915EUK4_9BILA</name>
<proteinExistence type="predicted"/>
<accession>A0A915EUK4</accession>
<reference evidence="3" key="1">
    <citation type="submission" date="2022-11" db="UniProtKB">
        <authorList>
            <consortium name="WormBaseParasite"/>
        </authorList>
    </citation>
    <scope>IDENTIFICATION</scope>
</reference>
<sequence>MSVLVVQAHALRPRRQGYGFGGFGNQGFGGFGNQGFRGFGNQGFGGQSETFRNSETIRGPGYSDTISDKRTYYG</sequence>